<comment type="function">
    <text evidence="11">Catalyzes the formation of phosphatidylethanolamine (PtdEtn) from phosphatidylserine (PtdSer).</text>
</comment>
<keyword evidence="14" id="KW-1185">Reference proteome</keyword>
<keyword evidence="3 11" id="KW-0210">Decarboxylase</keyword>
<comment type="catalytic activity">
    <reaction evidence="11">
        <text>a 1,2-diacyl-sn-glycero-3-phospho-L-serine + H(+) = a 1,2-diacyl-sn-glycero-3-phosphoethanolamine + CO2</text>
        <dbReference type="Rhea" id="RHEA:20828"/>
        <dbReference type="ChEBI" id="CHEBI:15378"/>
        <dbReference type="ChEBI" id="CHEBI:16526"/>
        <dbReference type="ChEBI" id="CHEBI:57262"/>
        <dbReference type="ChEBI" id="CHEBI:64612"/>
        <dbReference type="EC" id="4.1.1.65"/>
    </reaction>
</comment>
<dbReference type="eggNOG" id="COG0688">
    <property type="taxonomic scope" value="Bacteria"/>
</dbReference>
<dbReference type="NCBIfam" id="NF003678">
    <property type="entry name" value="PRK05305.1-2"/>
    <property type="match status" value="1"/>
</dbReference>
<dbReference type="GO" id="GO:0006646">
    <property type="term" value="P:phosphatidylethanolamine biosynthetic process"/>
    <property type="evidence" value="ECO:0007669"/>
    <property type="project" value="UniProtKB-UniRule"/>
</dbReference>
<keyword evidence="12" id="KW-0812">Transmembrane</keyword>
<evidence type="ECO:0000256" key="6">
    <source>
        <dbReference type="ARBA" id="ARBA00023145"/>
    </source>
</evidence>
<dbReference type="PANTHER" id="PTHR35809:SF1">
    <property type="entry name" value="ARCHAETIDYLSERINE DECARBOXYLASE PROENZYME-RELATED"/>
    <property type="match status" value="1"/>
</dbReference>
<evidence type="ECO:0000313" key="14">
    <source>
        <dbReference type="Proteomes" id="UP000215383"/>
    </source>
</evidence>
<gene>
    <name evidence="11" type="primary">psd</name>
    <name evidence="13" type="ORF">SAMEA4364220_00371</name>
</gene>
<evidence type="ECO:0000256" key="7">
    <source>
        <dbReference type="ARBA" id="ARBA00023209"/>
    </source>
</evidence>
<keyword evidence="10 11" id="KW-0670">Pyruvate</keyword>
<feature type="modified residue" description="Pyruvic acid (Ser); by autocatalysis" evidence="11">
    <location>
        <position position="180"/>
    </location>
</feature>
<feature type="transmembrane region" description="Helical" evidence="12">
    <location>
        <begin position="13"/>
        <end position="46"/>
    </location>
</feature>
<comment type="PTM">
    <text evidence="11">Is synthesized initially as an inactive proenzyme. Formation of the active enzyme involves a self-maturation process in which the active site pyruvoyl group is generated from an internal serine residue via an autocatalytic post-translational modification. Two non-identical subunits are generated from the proenzyme in this reaction, and the pyruvate is formed at the N-terminus of the alpha chain, which is derived from the carboxyl end of the proenzyme. The post-translation cleavage follows an unusual pathway, termed non-hydrolytic serinolysis, in which the side chain hydroxyl group of the serine supplies its oxygen atom to form the C-terminus of the beta chain, while the remainder of the serine residue undergoes an oxidative deamination to produce ammonia and the pyruvoyl prosthetic group on the alpha chain.</text>
</comment>
<comment type="similarity">
    <text evidence="11">Belongs to the phosphatidylserine decarboxylase family. PSD-A subfamily.</text>
</comment>
<comment type="subcellular location">
    <subcellularLocation>
        <location evidence="11">Cell membrane</location>
        <topology evidence="11">Peripheral membrane protein</topology>
    </subcellularLocation>
</comment>
<feature type="site" description="Cleavage (non-hydrolytic); by autocatalysis" evidence="11">
    <location>
        <begin position="179"/>
        <end position="180"/>
    </location>
</feature>
<evidence type="ECO:0000256" key="12">
    <source>
        <dbReference type="SAM" id="Phobius"/>
    </source>
</evidence>
<keyword evidence="5 11" id="KW-0472">Membrane</keyword>
<dbReference type="HAMAP" id="MF_00664">
    <property type="entry name" value="PS_decarb_PSD_A"/>
    <property type="match status" value="1"/>
</dbReference>
<keyword evidence="2 11" id="KW-0444">Lipid biosynthesis</keyword>
<evidence type="ECO:0000313" key="13">
    <source>
        <dbReference type="EMBL" id="SNU95319.1"/>
    </source>
</evidence>
<dbReference type="GO" id="GO:0004609">
    <property type="term" value="F:phosphatidylserine decarboxylase activity"/>
    <property type="evidence" value="ECO:0007669"/>
    <property type="project" value="UniProtKB-UniRule"/>
</dbReference>
<dbReference type="InterPro" id="IPR033175">
    <property type="entry name" value="PSD-A"/>
</dbReference>
<dbReference type="InterPro" id="IPR003817">
    <property type="entry name" value="PS_Dcarbxylase"/>
</dbReference>
<keyword evidence="8 11" id="KW-0456">Lyase</keyword>
<feature type="chain" id="PRO_5023484388" description="Phosphatidylserine decarboxylase beta chain" evidence="11">
    <location>
        <begin position="1"/>
        <end position="179"/>
    </location>
</feature>
<keyword evidence="12" id="KW-1133">Transmembrane helix</keyword>
<feature type="active site" description="Schiff-base intermediate with substrate; via pyruvic acid" evidence="11">
    <location>
        <position position="180"/>
    </location>
</feature>
<sequence>MLRLPIVKEGFPFIGIGLIVTFLLGYFVHPVIAAFPAVLTAFFTYFFRNPRRNIPQEKNVLVSPADGTVMEISDVDNDDFIKAPARKVVIFLSVFNVHVNRSPMAGEIKCQQYSCGKFDPAYKKDVGFENERHMIGIENGNLRITVTQIAGILARRIVSWVTLNDGLTKGELYGMIKFGSCTEVVVPKNVELLVKKGDKVIGGETIIGRIKN</sequence>
<dbReference type="EMBL" id="LT906446">
    <property type="protein sequence ID" value="SNU95319.1"/>
    <property type="molecule type" value="Genomic_DNA"/>
</dbReference>
<dbReference type="PANTHER" id="PTHR35809">
    <property type="entry name" value="ARCHAETIDYLSERINE DECARBOXYLASE PROENZYME-RELATED"/>
    <property type="match status" value="1"/>
</dbReference>
<dbReference type="OrthoDB" id="9790893at2"/>
<dbReference type="Pfam" id="PF02666">
    <property type="entry name" value="PS_Dcarbxylase"/>
    <property type="match status" value="1"/>
</dbReference>
<evidence type="ECO:0000256" key="3">
    <source>
        <dbReference type="ARBA" id="ARBA00022793"/>
    </source>
</evidence>
<dbReference type="NCBIfam" id="NF003685">
    <property type="entry name" value="PRK05305.2-5"/>
    <property type="match status" value="1"/>
</dbReference>
<dbReference type="GeneID" id="78506406"/>
<protein>
    <recommendedName>
        <fullName evidence="11">Phosphatidylserine decarboxylase proenzyme</fullName>
        <ecNumber evidence="11">4.1.1.65</ecNumber>
    </recommendedName>
    <component>
        <recommendedName>
            <fullName evidence="11">Phosphatidylserine decarboxylase alpha chain</fullName>
        </recommendedName>
    </component>
    <component>
        <recommendedName>
            <fullName evidence="11">Phosphatidylserine decarboxylase beta chain</fullName>
        </recommendedName>
    </component>
</protein>
<reference evidence="13 14" key="1">
    <citation type="submission" date="2017-06" db="EMBL/GenBank/DDBJ databases">
        <authorList>
            <consortium name="Pathogen Informatics"/>
        </authorList>
    </citation>
    <scope>NUCLEOTIDE SEQUENCE [LARGE SCALE GENOMIC DNA]</scope>
    <source>
        <strain evidence="13 14">NCTC10570</strain>
    </source>
</reference>
<keyword evidence="6 11" id="KW-0865">Zymogen</keyword>
<dbReference type="RefSeq" id="WP_027889199.1">
    <property type="nucleotide sequence ID" value="NZ_CASFMS010000026.1"/>
</dbReference>
<evidence type="ECO:0000256" key="11">
    <source>
        <dbReference type="HAMAP-Rule" id="MF_00664"/>
    </source>
</evidence>
<dbReference type="EC" id="4.1.1.65" evidence="11"/>
<evidence type="ECO:0000256" key="8">
    <source>
        <dbReference type="ARBA" id="ARBA00023239"/>
    </source>
</evidence>
<dbReference type="Proteomes" id="UP000215383">
    <property type="component" value="Chromosome 1"/>
</dbReference>
<evidence type="ECO:0000256" key="4">
    <source>
        <dbReference type="ARBA" id="ARBA00023098"/>
    </source>
</evidence>
<accession>A0A239TCS5</accession>
<organism evidence="13 14">
    <name type="scientific">Megamonas hypermegale</name>
    <dbReference type="NCBI Taxonomy" id="158847"/>
    <lineage>
        <taxon>Bacteria</taxon>
        <taxon>Bacillati</taxon>
        <taxon>Bacillota</taxon>
        <taxon>Negativicutes</taxon>
        <taxon>Selenomonadales</taxon>
        <taxon>Selenomonadaceae</taxon>
        <taxon>Megamonas</taxon>
    </lineage>
</organism>
<dbReference type="AlphaFoldDB" id="A0A239TCS5"/>
<comment type="pathway">
    <text evidence="11">Phospholipid metabolism; phosphatidylethanolamine biosynthesis; phosphatidylethanolamine from CDP-diacylglycerol: step 2/2.</text>
</comment>
<keyword evidence="4 11" id="KW-0443">Lipid metabolism</keyword>
<proteinExistence type="inferred from homology"/>
<evidence type="ECO:0000256" key="5">
    <source>
        <dbReference type="ARBA" id="ARBA00023136"/>
    </source>
</evidence>
<keyword evidence="9 11" id="KW-1208">Phospholipid metabolism</keyword>
<keyword evidence="1 11" id="KW-1003">Cell membrane</keyword>
<evidence type="ECO:0000256" key="1">
    <source>
        <dbReference type="ARBA" id="ARBA00022475"/>
    </source>
</evidence>
<keyword evidence="7 11" id="KW-0594">Phospholipid biosynthesis</keyword>
<evidence type="ECO:0000256" key="9">
    <source>
        <dbReference type="ARBA" id="ARBA00023264"/>
    </source>
</evidence>
<evidence type="ECO:0000256" key="2">
    <source>
        <dbReference type="ARBA" id="ARBA00022516"/>
    </source>
</evidence>
<comment type="subunit">
    <text evidence="11">Heterodimer of a large membrane-associated beta subunit and a small pyruvoyl-containing alpha subunit.</text>
</comment>
<feature type="chain" id="PRO_5023484387" description="Phosphatidylserine decarboxylase alpha chain" evidence="11">
    <location>
        <begin position="180"/>
        <end position="212"/>
    </location>
</feature>
<dbReference type="GO" id="GO:0005886">
    <property type="term" value="C:plasma membrane"/>
    <property type="evidence" value="ECO:0007669"/>
    <property type="project" value="UniProtKB-SubCell"/>
</dbReference>
<dbReference type="UniPathway" id="UPA00558">
    <property type="reaction ID" value="UER00616"/>
</dbReference>
<name>A0A239TCS5_9FIRM</name>
<comment type="cofactor">
    <cofactor evidence="11">
        <name>pyruvate</name>
        <dbReference type="ChEBI" id="CHEBI:15361"/>
    </cofactor>
    <text evidence="11">Binds 1 pyruvoyl group covalently per subunit.</text>
</comment>
<evidence type="ECO:0000256" key="10">
    <source>
        <dbReference type="ARBA" id="ARBA00023317"/>
    </source>
</evidence>